<reference evidence="10 11" key="1">
    <citation type="submission" date="2020-04" db="EMBL/GenBank/DDBJ databases">
        <title>MicrobeNet Type strains.</title>
        <authorList>
            <person name="Nicholson A.C."/>
        </authorList>
    </citation>
    <scope>NUCLEOTIDE SEQUENCE [LARGE SCALE GENOMIC DNA]</scope>
    <source>
        <strain evidence="10 11">ATCC BAA-14</strain>
    </source>
</reference>
<evidence type="ECO:0000256" key="4">
    <source>
        <dbReference type="ARBA" id="ARBA00022832"/>
    </source>
</evidence>
<feature type="binding site" evidence="8">
    <location>
        <position position="56"/>
    </location>
    <ligand>
        <name>Mg(2+)</name>
        <dbReference type="ChEBI" id="CHEBI:18420"/>
    </ligand>
</feature>
<name>A0A846WJ88_9ACTN</name>
<accession>A0A846WJ88</accession>
<keyword evidence="6 8" id="KW-0443">Lipid metabolism</keyword>
<evidence type="ECO:0000313" key="10">
    <source>
        <dbReference type="EMBL" id="NKY00441.1"/>
    </source>
</evidence>
<dbReference type="GO" id="GO:0000287">
    <property type="term" value="F:magnesium ion binding"/>
    <property type="evidence" value="ECO:0007669"/>
    <property type="project" value="UniProtKB-UniRule"/>
</dbReference>
<dbReference type="Proteomes" id="UP000563898">
    <property type="component" value="Unassembled WGS sequence"/>
</dbReference>
<keyword evidence="7 8" id="KW-0275">Fatty acid biosynthesis</keyword>
<evidence type="ECO:0000256" key="6">
    <source>
        <dbReference type="ARBA" id="ARBA00023098"/>
    </source>
</evidence>
<dbReference type="InterPro" id="IPR008278">
    <property type="entry name" value="4-PPantetheinyl_Trfase_dom"/>
</dbReference>
<dbReference type="InterPro" id="IPR004568">
    <property type="entry name" value="Ppantetheine-prot_Trfase_dom"/>
</dbReference>
<dbReference type="EC" id="2.7.8.7" evidence="8"/>
<dbReference type="Gene3D" id="3.90.470.20">
    <property type="entry name" value="4'-phosphopantetheinyl transferase domain"/>
    <property type="match status" value="1"/>
</dbReference>
<dbReference type="AlphaFoldDB" id="A0A846WJ88"/>
<evidence type="ECO:0000313" key="11">
    <source>
        <dbReference type="Proteomes" id="UP000563898"/>
    </source>
</evidence>
<dbReference type="GO" id="GO:0006633">
    <property type="term" value="P:fatty acid biosynthetic process"/>
    <property type="evidence" value="ECO:0007669"/>
    <property type="project" value="UniProtKB-UniRule"/>
</dbReference>
<comment type="function">
    <text evidence="8">Transfers the 4'-phosphopantetheine moiety from coenzyme A to a Ser of acyl-carrier-protein.</text>
</comment>
<comment type="similarity">
    <text evidence="8">Belongs to the P-Pant transferase superfamily. AcpS family.</text>
</comment>
<evidence type="ECO:0000256" key="1">
    <source>
        <dbReference type="ARBA" id="ARBA00022516"/>
    </source>
</evidence>
<proteinExistence type="inferred from homology"/>
<gene>
    <name evidence="8" type="primary">acpS</name>
    <name evidence="10" type="ORF">HGA05_02460</name>
</gene>
<dbReference type="InterPro" id="IPR002582">
    <property type="entry name" value="ACPS"/>
</dbReference>
<feature type="domain" description="4'-phosphopantetheinyl transferase" evidence="9">
    <location>
        <begin position="4"/>
        <end position="87"/>
    </location>
</feature>
<evidence type="ECO:0000259" key="9">
    <source>
        <dbReference type="Pfam" id="PF01648"/>
    </source>
</evidence>
<sequence>MRISVGCDLVDVADVAESVAQFGDRYLRRIYTEREIAACAGPAFAERLAARFAAKEAVIKALTIVDAPTPLTEIEIVGAGGVPRIELTGSVGRLAEQRGWNGASVSLSHTATQAMAMVAGFVSDPPSDAVPT</sequence>
<dbReference type="RefSeq" id="WP_006371051.1">
    <property type="nucleotide sequence ID" value="NZ_JAAXPC010000001.1"/>
</dbReference>
<organism evidence="10 11">
    <name type="scientific">Gordonia polyisoprenivorans</name>
    <dbReference type="NCBI Taxonomy" id="84595"/>
    <lineage>
        <taxon>Bacteria</taxon>
        <taxon>Bacillati</taxon>
        <taxon>Actinomycetota</taxon>
        <taxon>Actinomycetes</taxon>
        <taxon>Mycobacteriales</taxon>
        <taxon>Gordoniaceae</taxon>
        <taxon>Gordonia</taxon>
    </lineage>
</organism>
<dbReference type="GO" id="GO:0008897">
    <property type="term" value="F:holo-[acyl-carrier-protein] synthase activity"/>
    <property type="evidence" value="ECO:0007669"/>
    <property type="project" value="UniProtKB-UniRule"/>
</dbReference>
<evidence type="ECO:0000256" key="7">
    <source>
        <dbReference type="ARBA" id="ARBA00023160"/>
    </source>
</evidence>
<protein>
    <recommendedName>
        <fullName evidence="8">Holo-[acyl-carrier-protein] synthase</fullName>
        <shortName evidence="8">Holo-ACP synthase</shortName>
        <ecNumber evidence="8">2.7.8.7</ecNumber>
    </recommendedName>
    <alternativeName>
        <fullName evidence="8">4'-phosphopantetheinyl transferase AcpS</fullName>
    </alternativeName>
</protein>
<keyword evidence="5 8" id="KW-0460">Magnesium</keyword>
<comment type="caution">
    <text evidence="10">The sequence shown here is derived from an EMBL/GenBank/DDBJ whole genome shotgun (WGS) entry which is preliminary data.</text>
</comment>
<dbReference type="EMBL" id="JAAXPC010000001">
    <property type="protein sequence ID" value="NKY00441.1"/>
    <property type="molecule type" value="Genomic_DNA"/>
</dbReference>
<keyword evidence="2 8" id="KW-0808">Transferase</keyword>
<keyword evidence="8" id="KW-0963">Cytoplasm</keyword>
<comment type="catalytic activity">
    <reaction evidence="8">
        <text>apo-[ACP] + CoA = holo-[ACP] + adenosine 3',5'-bisphosphate + H(+)</text>
        <dbReference type="Rhea" id="RHEA:12068"/>
        <dbReference type="Rhea" id="RHEA-COMP:9685"/>
        <dbReference type="Rhea" id="RHEA-COMP:9690"/>
        <dbReference type="ChEBI" id="CHEBI:15378"/>
        <dbReference type="ChEBI" id="CHEBI:29999"/>
        <dbReference type="ChEBI" id="CHEBI:57287"/>
        <dbReference type="ChEBI" id="CHEBI:58343"/>
        <dbReference type="ChEBI" id="CHEBI:64479"/>
        <dbReference type="EC" id="2.7.8.7"/>
    </reaction>
</comment>
<dbReference type="NCBIfam" id="TIGR00556">
    <property type="entry name" value="pantethn_trn"/>
    <property type="match status" value="1"/>
</dbReference>
<keyword evidence="1 8" id="KW-0444">Lipid biosynthesis</keyword>
<evidence type="ECO:0000256" key="5">
    <source>
        <dbReference type="ARBA" id="ARBA00022842"/>
    </source>
</evidence>
<dbReference type="GO" id="GO:0005737">
    <property type="term" value="C:cytoplasm"/>
    <property type="evidence" value="ECO:0007669"/>
    <property type="project" value="UniProtKB-SubCell"/>
</dbReference>
<dbReference type="InterPro" id="IPR037143">
    <property type="entry name" value="4-PPantetheinyl_Trfase_dom_sf"/>
</dbReference>
<feature type="binding site" evidence="8">
    <location>
        <position position="8"/>
    </location>
    <ligand>
        <name>Mg(2+)</name>
        <dbReference type="ChEBI" id="CHEBI:18420"/>
    </ligand>
</feature>
<comment type="subcellular location">
    <subcellularLocation>
        <location evidence="8">Cytoplasm</location>
    </subcellularLocation>
</comment>
<evidence type="ECO:0000256" key="3">
    <source>
        <dbReference type="ARBA" id="ARBA00022723"/>
    </source>
</evidence>
<dbReference type="SUPFAM" id="SSF56214">
    <property type="entry name" value="4'-phosphopantetheinyl transferase"/>
    <property type="match status" value="1"/>
</dbReference>
<keyword evidence="3 8" id="KW-0479">Metal-binding</keyword>
<keyword evidence="4 8" id="KW-0276">Fatty acid metabolism</keyword>
<dbReference type="HAMAP" id="MF_00101">
    <property type="entry name" value="AcpS"/>
    <property type="match status" value="1"/>
</dbReference>
<evidence type="ECO:0000256" key="8">
    <source>
        <dbReference type="HAMAP-Rule" id="MF_00101"/>
    </source>
</evidence>
<evidence type="ECO:0000256" key="2">
    <source>
        <dbReference type="ARBA" id="ARBA00022679"/>
    </source>
</evidence>
<dbReference type="Pfam" id="PF01648">
    <property type="entry name" value="ACPS"/>
    <property type="match status" value="1"/>
</dbReference>
<comment type="cofactor">
    <cofactor evidence="8">
        <name>Mg(2+)</name>
        <dbReference type="ChEBI" id="CHEBI:18420"/>
    </cofactor>
</comment>